<evidence type="ECO:0000256" key="2">
    <source>
        <dbReference type="ARBA" id="ARBA00013090"/>
    </source>
</evidence>
<accession>A0ABR5SCT7</accession>
<evidence type="ECO:0000256" key="1">
    <source>
        <dbReference type="ARBA" id="ARBA00001602"/>
    </source>
</evidence>
<dbReference type="NCBIfam" id="TIGR00067">
    <property type="entry name" value="glut_race"/>
    <property type="match status" value="1"/>
</dbReference>
<sequence length="289" mass="31611">MKYENMADKPIGIFDSGVGGLTVLKEIHARLPAESTIYMGDTARVPYGIRSAETVIKYSLENSSFLVEKGIKLLIIACNTASAVSLNIIRNTFKIPVLGVIEPGAKAAAQATKNGLVGVIGTEATIKSGAYGRTIRSLDPRIKVIERSCPLFVPLVEEGWLDNEVVEMVAQRYLTEMKLYNIDTLVLGCTHYPLLKKVIKKVMGDDVVLIDSAIEKAKNVAKILTTSGLLKTLETPVHRKYYVTDCPDRFQEIGKRFMLDSLEDITKIEIASLEEKAMALKNACGCGGV</sequence>
<dbReference type="PROSITE" id="PS00924">
    <property type="entry name" value="ASP_GLU_RACEMASE_2"/>
    <property type="match status" value="1"/>
</dbReference>
<evidence type="ECO:0000256" key="6">
    <source>
        <dbReference type="ARBA" id="ARBA00023316"/>
    </source>
</evidence>
<dbReference type="RefSeq" id="WP_236861730.1">
    <property type="nucleotide sequence ID" value="NZ_LNQR01000089.1"/>
</dbReference>
<feature type="active site" description="Proton donor/acceptor" evidence="7">
    <location>
        <position position="78"/>
    </location>
</feature>
<dbReference type="InterPro" id="IPR015942">
    <property type="entry name" value="Asp/Glu/hydantoin_racemase"/>
</dbReference>
<evidence type="ECO:0000256" key="5">
    <source>
        <dbReference type="ARBA" id="ARBA00023235"/>
    </source>
</evidence>
<proteinExistence type="inferred from homology"/>
<evidence type="ECO:0000313" key="9">
    <source>
        <dbReference type="Proteomes" id="UP000060487"/>
    </source>
</evidence>
<comment type="catalytic activity">
    <reaction evidence="1 7">
        <text>L-glutamate = D-glutamate</text>
        <dbReference type="Rhea" id="RHEA:12813"/>
        <dbReference type="ChEBI" id="CHEBI:29985"/>
        <dbReference type="ChEBI" id="CHEBI:29986"/>
        <dbReference type="EC" id="5.1.1.3"/>
    </reaction>
</comment>
<dbReference type="InterPro" id="IPR001920">
    <property type="entry name" value="Asp/Glu_race"/>
</dbReference>
<gene>
    <name evidence="7 8" type="primary">murI</name>
    <name evidence="8" type="ORF">ASN18_2497</name>
</gene>
<evidence type="ECO:0000313" key="8">
    <source>
        <dbReference type="EMBL" id="KWT82465.1"/>
    </source>
</evidence>
<keyword evidence="9" id="KW-1185">Reference proteome</keyword>
<comment type="pathway">
    <text evidence="7">Cell wall biogenesis; peptidoglycan biosynthesis.</text>
</comment>
<comment type="similarity">
    <text evidence="7">Belongs to the aspartate/glutamate racemases family.</text>
</comment>
<keyword evidence="6 7" id="KW-0961">Cell wall biogenesis/degradation</keyword>
<feature type="binding site" evidence="7">
    <location>
        <begin position="190"/>
        <end position="191"/>
    </location>
    <ligand>
        <name>substrate</name>
    </ligand>
</feature>
<dbReference type="Proteomes" id="UP000060487">
    <property type="component" value="Unassembled WGS sequence"/>
</dbReference>
<evidence type="ECO:0000256" key="7">
    <source>
        <dbReference type="HAMAP-Rule" id="MF_00258"/>
    </source>
</evidence>
<dbReference type="PANTHER" id="PTHR21198">
    <property type="entry name" value="GLUTAMATE RACEMASE"/>
    <property type="match status" value="1"/>
</dbReference>
<comment type="caution">
    <text evidence="8">The sequence shown here is derived from an EMBL/GenBank/DDBJ whole genome shotgun (WGS) entry which is preliminary data.</text>
</comment>
<feature type="binding site" evidence="7">
    <location>
        <begin position="79"/>
        <end position="80"/>
    </location>
    <ligand>
        <name>substrate</name>
    </ligand>
</feature>
<feature type="binding site" evidence="7">
    <location>
        <begin position="47"/>
        <end position="48"/>
    </location>
    <ligand>
        <name>substrate</name>
    </ligand>
</feature>
<organism evidence="8 9">
    <name type="scientific">Candidatus Magnetominusculus xianensis</name>
    <dbReference type="NCBI Taxonomy" id="1748249"/>
    <lineage>
        <taxon>Bacteria</taxon>
        <taxon>Pseudomonadati</taxon>
        <taxon>Nitrospirota</taxon>
        <taxon>Nitrospiria</taxon>
        <taxon>Nitrospirales</taxon>
        <taxon>Nitrospiraceae</taxon>
        <taxon>Candidatus Magnetominusculus</taxon>
    </lineage>
</organism>
<evidence type="ECO:0000256" key="3">
    <source>
        <dbReference type="ARBA" id="ARBA00022960"/>
    </source>
</evidence>
<dbReference type="InterPro" id="IPR033134">
    <property type="entry name" value="Asp/Glu_racemase_AS_2"/>
</dbReference>
<dbReference type="InterPro" id="IPR018187">
    <property type="entry name" value="Asp/Glu_racemase_AS_1"/>
</dbReference>
<reference evidence="8 9" key="1">
    <citation type="submission" date="2015-11" db="EMBL/GenBank/DDBJ databases">
        <authorList>
            <person name="Lin W."/>
        </authorList>
    </citation>
    <scope>NUCLEOTIDE SEQUENCE [LARGE SCALE GENOMIC DNA]</scope>
    <source>
        <strain evidence="8 9">HCH-1</strain>
    </source>
</reference>
<dbReference type="SUPFAM" id="SSF53681">
    <property type="entry name" value="Aspartate/glutamate racemase"/>
    <property type="match status" value="2"/>
</dbReference>
<comment type="function">
    <text evidence="7">Provides the (R)-glutamate required for cell wall biosynthesis.</text>
</comment>
<dbReference type="PROSITE" id="PS00923">
    <property type="entry name" value="ASP_GLU_RACEMASE_1"/>
    <property type="match status" value="1"/>
</dbReference>
<keyword evidence="4 7" id="KW-0573">Peptidoglycan synthesis</keyword>
<dbReference type="Pfam" id="PF01177">
    <property type="entry name" value="Asp_Glu_race"/>
    <property type="match status" value="1"/>
</dbReference>
<dbReference type="InterPro" id="IPR004391">
    <property type="entry name" value="Glu_race"/>
</dbReference>
<dbReference type="EC" id="5.1.1.3" evidence="2 7"/>
<dbReference type="PANTHER" id="PTHR21198:SF2">
    <property type="entry name" value="GLUTAMATE RACEMASE"/>
    <property type="match status" value="1"/>
</dbReference>
<name>A0ABR5SCT7_9BACT</name>
<dbReference type="EMBL" id="LNQR01000089">
    <property type="protein sequence ID" value="KWT82465.1"/>
    <property type="molecule type" value="Genomic_DNA"/>
</dbReference>
<feature type="binding site" evidence="7">
    <location>
        <begin position="15"/>
        <end position="16"/>
    </location>
    <ligand>
        <name>substrate</name>
    </ligand>
</feature>
<dbReference type="HAMAP" id="MF_00258">
    <property type="entry name" value="Glu_racemase"/>
    <property type="match status" value="1"/>
</dbReference>
<protein>
    <recommendedName>
        <fullName evidence="2 7">Glutamate racemase</fullName>
        <ecNumber evidence="2 7">5.1.1.3</ecNumber>
    </recommendedName>
</protein>
<feature type="active site" description="Proton donor/acceptor" evidence="7">
    <location>
        <position position="189"/>
    </location>
</feature>
<evidence type="ECO:0000256" key="4">
    <source>
        <dbReference type="ARBA" id="ARBA00022984"/>
    </source>
</evidence>
<keyword evidence="5 7" id="KW-0413">Isomerase</keyword>
<dbReference type="GO" id="GO:0008881">
    <property type="term" value="F:glutamate racemase activity"/>
    <property type="evidence" value="ECO:0007669"/>
    <property type="project" value="UniProtKB-EC"/>
</dbReference>
<dbReference type="Gene3D" id="3.40.50.1860">
    <property type="match status" value="2"/>
</dbReference>
<keyword evidence="3 7" id="KW-0133">Cell shape</keyword>